<organism evidence="12">
    <name type="scientific">marine metagenome</name>
    <dbReference type="NCBI Taxonomy" id="408172"/>
    <lineage>
        <taxon>unclassified sequences</taxon>
        <taxon>metagenomes</taxon>
        <taxon>ecological metagenomes</taxon>
    </lineage>
</organism>
<sequence length="160" mass="17517">MKIIGIDPGLVQTGFGIINVKDNELSLLDYGIIKPDPKDSLSKRLLTIYNDVCEIASNYNPHVFAIEEVFYGKNVKSAMRLGQARGAAMVAAASKGITIYEYSARKVKQSITGNGNAHKSQIQFMVKAKLNMDHNPEPIDAADALAIALCHDHQFKLADQ</sequence>
<dbReference type="InterPro" id="IPR020563">
    <property type="entry name" value="X-over_junc_endoDNase_Mg_BS"/>
</dbReference>
<keyword evidence="3" id="KW-0540">Nuclease</keyword>
<dbReference type="GO" id="GO:0006310">
    <property type="term" value="P:DNA recombination"/>
    <property type="evidence" value="ECO:0007669"/>
    <property type="project" value="UniProtKB-KW"/>
</dbReference>
<evidence type="ECO:0000256" key="1">
    <source>
        <dbReference type="ARBA" id="ARBA00009518"/>
    </source>
</evidence>
<evidence type="ECO:0000256" key="3">
    <source>
        <dbReference type="ARBA" id="ARBA00022722"/>
    </source>
</evidence>
<dbReference type="CDD" id="cd16962">
    <property type="entry name" value="RuvC"/>
    <property type="match status" value="1"/>
</dbReference>
<dbReference type="Gene3D" id="3.30.420.10">
    <property type="entry name" value="Ribonuclease H-like superfamily/Ribonuclease H"/>
    <property type="match status" value="1"/>
</dbReference>
<dbReference type="SUPFAM" id="SSF53098">
    <property type="entry name" value="Ribonuclease H-like"/>
    <property type="match status" value="1"/>
</dbReference>
<keyword evidence="10" id="KW-0233">DNA recombination</keyword>
<keyword evidence="7" id="KW-0378">Hydrolase</keyword>
<evidence type="ECO:0000256" key="8">
    <source>
        <dbReference type="ARBA" id="ARBA00022842"/>
    </source>
</evidence>
<dbReference type="InterPro" id="IPR036397">
    <property type="entry name" value="RNaseH_sf"/>
</dbReference>
<keyword evidence="5" id="KW-0255">Endonuclease</keyword>
<evidence type="ECO:0000256" key="11">
    <source>
        <dbReference type="ARBA" id="ARBA00023204"/>
    </source>
</evidence>
<evidence type="ECO:0000256" key="4">
    <source>
        <dbReference type="ARBA" id="ARBA00022723"/>
    </source>
</evidence>
<dbReference type="PRINTS" id="PR00696">
    <property type="entry name" value="RSOLVASERUVC"/>
</dbReference>
<name>A0A383DP03_9ZZZZ</name>
<dbReference type="GO" id="GO:0046872">
    <property type="term" value="F:metal ion binding"/>
    <property type="evidence" value="ECO:0007669"/>
    <property type="project" value="UniProtKB-KW"/>
</dbReference>
<evidence type="ECO:0000256" key="10">
    <source>
        <dbReference type="ARBA" id="ARBA00023172"/>
    </source>
</evidence>
<evidence type="ECO:0000256" key="9">
    <source>
        <dbReference type="ARBA" id="ARBA00023125"/>
    </source>
</evidence>
<evidence type="ECO:0000256" key="7">
    <source>
        <dbReference type="ARBA" id="ARBA00022801"/>
    </source>
</evidence>
<proteinExistence type="inferred from homology"/>
<dbReference type="PROSITE" id="PS01321">
    <property type="entry name" value="RUVC"/>
    <property type="match status" value="1"/>
</dbReference>
<dbReference type="FunFam" id="3.30.420.10:FF:000002">
    <property type="entry name" value="Crossover junction endodeoxyribonuclease RuvC"/>
    <property type="match status" value="1"/>
</dbReference>
<dbReference type="GO" id="GO:0003677">
    <property type="term" value="F:DNA binding"/>
    <property type="evidence" value="ECO:0007669"/>
    <property type="project" value="UniProtKB-KW"/>
</dbReference>
<keyword evidence="4" id="KW-0479">Metal-binding</keyword>
<evidence type="ECO:0000256" key="6">
    <source>
        <dbReference type="ARBA" id="ARBA00022763"/>
    </source>
</evidence>
<dbReference type="HAMAP" id="MF_00034">
    <property type="entry name" value="RuvC"/>
    <property type="match status" value="1"/>
</dbReference>
<evidence type="ECO:0000256" key="5">
    <source>
        <dbReference type="ARBA" id="ARBA00022759"/>
    </source>
</evidence>
<keyword evidence="2" id="KW-0963">Cytoplasm</keyword>
<protein>
    <submittedName>
        <fullName evidence="12">Uncharacterized protein</fullName>
    </submittedName>
</protein>
<dbReference type="EMBL" id="UINC01218973">
    <property type="protein sequence ID" value="SVE46232.1"/>
    <property type="molecule type" value="Genomic_DNA"/>
</dbReference>
<comment type="similarity">
    <text evidence="1">Belongs to the RuvC family.</text>
</comment>
<keyword evidence="9" id="KW-0238">DNA-binding</keyword>
<dbReference type="PANTHER" id="PTHR30194">
    <property type="entry name" value="CROSSOVER JUNCTION ENDODEOXYRIBONUCLEASE RUVC"/>
    <property type="match status" value="1"/>
</dbReference>
<dbReference type="GO" id="GO:0006281">
    <property type="term" value="P:DNA repair"/>
    <property type="evidence" value="ECO:0007669"/>
    <property type="project" value="UniProtKB-KW"/>
</dbReference>
<evidence type="ECO:0000256" key="2">
    <source>
        <dbReference type="ARBA" id="ARBA00022490"/>
    </source>
</evidence>
<dbReference type="Pfam" id="PF02075">
    <property type="entry name" value="RuvC"/>
    <property type="match status" value="1"/>
</dbReference>
<dbReference type="NCBIfam" id="TIGR00228">
    <property type="entry name" value="ruvC"/>
    <property type="match status" value="1"/>
</dbReference>
<keyword evidence="8" id="KW-0460">Magnesium</keyword>
<dbReference type="InterPro" id="IPR012337">
    <property type="entry name" value="RNaseH-like_sf"/>
</dbReference>
<evidence type="ECO:0000313" key="12">
    <source>
        <dbReference type="EMBL" id="SVE46232.1"/>
    </source>
</evidence>
<keyword evidence="11" id="KW-0234">DNA repair</keyword>
<dbReference type="InterPro" id="IPR002176">
    <property type="entry name" value="X-over_junc_endoDNase_RuvC"/>
</dbReference>
<keyword evidence="6" id="KW-0227">DNA damage</keyword>
<dbReference type="AlphaFoldDB" id="A0A383DP03"/>
<dbReference type="NCBIfam" id="NF000711">
    <property type="entry name" value="PRK00039.2-1"/>
    <property type="match status" value="1"/>
</dbReference>
<reference evidence="12" key="1">
    <citation type="submission" date="2018-05" db="EMBL/GenBank/DDBJ databases">
        <authorList>
            <person name="Lanie J.A."/>
            <person name="Ng W.-L."/>
            <person name="Kazmierczak K.M."/>
            <person name="Andrzejewski T.M."/>
            <person name="Davidsen T.M."/>
            <person name="Wayne K.J."/>
            <person name="Tettelin H."/>
            <person name="Glass J.I."/>
            <person name="Rusch D."/>
            <person name="Podicherti R."/>
            <person name="Tsui H.-C.T."/>
            <person name="Winkler M.E."/>
        </authorList>
    </citation>
    <scope>NUCLEOTIDE SEQUENCE</scope>
</reference>
<dbReference type="PANTHER" id="PTHR30194:SF3">
    <property type="entry name" value="CROSSOVER JUNCTION ENDODEOXYRIBONUCLEASE RUVC"/>
    <property type="match status" value="1"/>
</dbReference>
<dbReference type="GO" id="GO:0008821">
    <property type="term" value="F:crossover junction DNA endonuclease activity"/>
    <property type="evidence" value="ECO:0007669"/>
    <property type="project" value="InterPro"/>
</dbReference>
<accession>A0A383DP03</accession>
<gene>
    <name evidence="12" type="ORF">METZ01_LOCUS499086</name>
</gene>